<comment type="caution">
    <text evidence="2">The sequence shown here is derived from an EMBL/GenBank/DDBJ whole genome shotgun (WGS) entry which is preliminary data.</text>
</comment>
<feature type="region of interest" description="Disordered" evidence="1">
    <location>
        <begin position="1"/>
        <end position="23"/>
    </location>
</feature>
<feature type="compositionally biased region" description="Polar residues" evidence="1">
    <location>
        <begin position="1"/>
        <end position="18"/>
    </location>
</feature>
<protein>
    <submittedName>
        <fullName evidence="2">Uncharacterized protein</fullName>
    </submittedName>
</protein>
<reference evidence="2" key="1">
    <citation type="journal article" date="2012" name="Science">
        <title>Fermentation, hydrogen, and sulfur metabolism in multiple uncultivated bacterial phyla.</title>
        <authorList>
            <person name="Wrighton K.C."/>
            <person name="Thomas B.C."/>
            <person name="Sharon I."/>
            <person name="Miller C.S."/>
            <person name="Castelle C.J."/>
            <person name="VerBerkmoes N.C."/>
            <person name="Wilkins M.J."/>
            <person name="Hettich R.L."/>
            <person name="Lipton M.S."/>
            <person name="Williams K.H."/>
            <person name="Long P.E."/>
            <person name="Banfield J.F."/>
        </authorList>
    </citation>
    <scope>NUCLEOTIDE SEQUENCE [LARGE SCALE GENOMIC DNA]</scope>
</reference>
<accession>K2AD97</accession>
<name>K2AD97_9BACT</name>
<evidence type="ECO:0000256" key="1">
    <source>
        <dbReference type="SAM" id="MobiDB-lite"/>
    </source>
</evidence>
<dbReference type="EMBL" id="AMFJ01021653">
    <property type="protein sequence ID" value="EKD66020.1"/>
    <property type="molecule type" value="Genomic_DNA"/>
</dbReference>
<gene>
    <name evidence="2" type="ORF">ACD_49C00067G0006</name>
</gene>
<evidence type="ECO:0000313" key="2">
    <source>
        <dbReference type="EMBL" id="EKD66020.1"/>
    </source>
</evidence>
<organism evidence="2">
    <name type="scientific">uncultured bacterium</name>
    <name type="common">gcode 4</name>
    <dbReference type="NCBI Taxonomy" id="1234023"/>
    <lineage>
        <taxon>Bacteria</taxon>
        <taxon>environmental samples</taxon>
    </lineage>
</organism>
<dbReference type="AlphaFoldDB" id="K2AD97"/>
<proteinExistence type="predicted"/>
<sequence length="988" mass="119928">MRSERSTPGVTNIPWNSSSEHREKQQNNTQIFWEIQIWEMKYPSYLRPDWTPFTVWWEPIIVISCEGNSARVIMNLLDISNSIIEVVWENNEPKIIDLGWIEFLCKIYDNKVFKVALMSNKIKLPYHLYESPLVIIKQDGRDMLITENNELFYSVIYIEKHWRPHPDVYSRIFYKKWDKYIPVTFEWEAPLHDFIWVPDVEGMSLWDRNNRRLIYWDKEAETFRQVEKNGIVFENVHQNLKHDEYSINIWDKTVPFSKSLDNPNQPASIEINWNFFFVLYLDKNSSISHVSAWGQSFPIKINEPIVINWRTFYKIVDQRNYYIDWFYNPNWFNFLRFEINENKEIKTFDYQGKKLPIIDSTCSDLTKIHSENPIIEIYNFEWNNSEKIILMKNSKFNENEEEKWEDNEKSDKIDEEYIRLKLTPDQSEKNLITTSYKHWIICLSNSVSGQSKYEFYRINPDWTLDLAFKNAINISIKDNVIIECYDREVRFKLSYTLIRRPGTSSIFEPVDYNGKPCLVAKWINSWTVTYISIEDFSEIIEQYIWPDPEILTSMINNKFELWWETLFYNDDWTINLLDKKFHLANSKGKLVKSPENSILKVWDKEILLLVNKDDTIVGYFVWMKTDLDMLDLRHYVKTSPDLLESIKREVIKVSVDGVEAICNMNYPEFRALRICEIVNEYFYNRYVCNVWNATKISWKEFMCDWEQIEIQEIYSEEYVLDKKWELYYRKDLWNELTKVILPRRVYLSNAWIPYIHPDLYNSIWQNKWPQDWKFPLKIVNWQINPIGKFSNLYRVDMEDFDCIINWVEKTFINLWNYKTNQICSYTEESWGFEAFKICNHKTFFDDNNIRIYIDWDIIDWNIDVCKNIFGRNIILPRLKDNFREEYEYKTVIIHEQIKTEDFIFAKAWNSDMDGVQIYPLYKVDWNFVAIEIPEWYNFRFENWKILINGIPYGDNEVKLFYEKFRPEQINTKWVVEKVTWKVKDLTQK</sequence>